<dbReference type="CDD" id="cd00502">
    <property type="entry name" value="DHQase_I"/>
    <property type="match status" value="1"/>
</dbReference>
<proteinExistence type="inferred from homology"/>
<dbReference type="PANTHER" id="PTHR43699">
    <property type="entry name" value="3-DEHYDROQUINATE DEHYDRATASE"/>
    <property type="match status" value="1"/>
</dbReference>
<feature type="binding site" evidence="5">
    <location>
        <position position="213"/>
    </location>
    <ligand>
        <name>3-dehydroquinate</name>
        <dbReference type="ChEBI" id="CHEBI:32364"/>
    </ligand>
</feature>
<dbReference type="GO" id="GO:0008652">
    <property type="term" value="P:amino acid biosynthetic process"/>
    <property type="evidence" value="ECO:0007669"/>
    <property type="project" value="UniProtKB-KW"/>
</dbReference>
<organism evidence="6 7">
    <name type="scientific">Fervidibacillus halotolerans</name>
    <dbReference type="NCBI Taxonomy" id="2980027"/>
    <lineage>
        <taxon>Bacteria</taxon>
        <taxon>Bacillati</taxon>
        <taxon>Bacillota</taxon>
        <taxon>Bacilli</taxon>
        <taxon>Bacillales</taxon>
        <taxon>Bacillaceae</taxon>
        <taxon>Fervidibacillus</taxon>
    </lineage>
</organism>
<dbReference type="HAMAP" id="MF_00214">
    <property type="entry name" value="AroD"/>
    <property type="match status" value="1"/>
</dbReference>
<evidence type="ECO:0000256" key="3">
    <source>
        <dbReference type="ARBA" id="ARBA00023239"/>
    </source>
</evidence>
<feature type="binding site" evidence="5">
    <location>
        <begin position="46"/>
        <end position="48"/>
    </location>
    <ligand>
        <name>3-dehydroquinate</name>
        <dbReference type="ChEBI" id="CHEBI:32364"/>
    </ligand>
</feature>
<dbReference type="FunFam" id="3.20.20.70:FF:000047">
    <property type="entry name" value="3-dehydroquinate dehydratase"/>
    <property type="match status" value="1"/>
</dbReference>
<keyword evidence="2 5" id="KW-0057">Aromatic amino acid biosynthesis</keyword>
<comment type="similarity">
    <text evidence="5">Belongs to the type-I 3-dehydroquinase family.</text>
</comment>
<comment type="catalytic activity">
    <reaction evidence="1 5">
        <text>3-dehydroquinate = 3-dehydroshikimate + H2O</text>
        <dbReference type="Rhea" id="RHEA:21096"/>
        <dbReference type="ChEBI" id="CHEBI:15377"/>
        <dbReference type="ChEBI" id="CHEBI:16630"/>
        <dbReference type="ChEBI" id="CHEBI:32364"/>
        <dbReference type="EC" id="4.2.1.10"/>
    </reaction>
</comment>
<feature type="binding site" evidence="5">
    <location>
        <position position="236"/>
    </location>
    <ligand>
        <name>3-dehydroquinate</name>
        <dbReference type="ChEBI" id="CHEBI:32364"/>
    </ligand>
</feature>
<sequence>MKSIVIGKTVIGEGLPKVIVPLTKFNDEDLLVELSNVKSMNPDIIEWRADFYRKVGDLPSVRHLLSEIRTEAYDLPLLFTFRTQKEGGSGDASVSYYQKLLEEVICSRKIEVIDIEWNIAKPFIDSLVDLAEKNGVFVLMSHHNFQNTPSKKEIIDRFRSMEQSGAHMTKIAVMPKDFHDVMTLMEASWDMKTKYATRPFIAISMGKLGMISRMAAGLYGSAATFASGKTSSAPGQIPIGQLRTIFDLLHKG</sequence>
<dbReference type="Pfam" id="PF01487">
    <property type="entry name" value="DHquinase_I"/>
    <property type="match status" value="1"/>
</dbReference>
<comment type="subunit">
    <text evidence="5">Homodimer.</text>
</comment>
<keyword evidence="3 5" id="KW-0456">Lyase</keyword>
<dbReference type="RefSeq" id="WP_275421048.1">
    <property type="nucleotide sequence ID" value="NZ_CP106877.1"/>
</dbReference>
<feature type="binding site" evidence="5">
    <location>
        <position position="232"/>
    </location>
    <ligand>
        <name>3-dehydroquinate</name>
        <dbReference type="ChEBI" id="CHEBI:32364"/>
    </ligand>
</feature>
<dbReference type="EC" id="4.2.1.10" evidence="5"/>
<evidence type="ECO:0000256" key="2">
    <source>
        <dbReference type="ARBA" id="ARBA00023141"/>
    </source>
</evidence>
<keyword evidence="5" id="KW-0028">Amino-acid biosynthesis</keyword>
<dbReference type="GO" id="GO:0046279">
    <property type="term" value="P:3,4-dihydroxybenzoate biosynthetic process"/>
    <property type="evidence" value="ECO:0007669"/>
    <property type="project" value="TreeGrafter"/>
</dbReference>
<name>A0A9E8RYK0_9BACI</name>
<dbReference type="NCBIfam" id="TIGR01093">
    <property type="entry name" value="aroD"/>
    <property type="match status" value="1"/>
</dbReference>
<evidence type="ECO:0000256" key="5">
    <source>
        <dbReference type="HAMAP-Rule" id="MF_00214"/>
    </source>
</evidence>
<dbReference type="InterPro" id="IPR013785">
    <property type="entry name" value="Aldolase_TIM"/>
</dbReference>
<gene>
    <name evidence="5 6" type="primary">aroD</name>
    <name evidence="6" type="ORF">OE105_01865</name>
</gene>
<dbReference type="PANTHER" id="PTHR43699:SF1">
    <property type="entry name" value="3-DEHYDROQUINATE DEHYDRATASE"/>
    <property type="match status" value="1"/>
</dbReference>
<dbReference type="GO" id="GO:0003855">
    <property type="term" value="F:3-dehydroquinate dehydratase activity"/>
    <property type="evidence" value="ECO:0007669"/>
    <property type="project" value="UniProtKB-UniRule"/>
</dbReference>
<evidence type="ECO:0000256" key="4">
    <source>
        <dbReference type="ARBA" id="ARBA00023270"/>
    </source>
</evidence>
<dbReference type="AlphaFoldDB" id="A0A9E8RYK0"/>
<comment type="pathway">
    <text evidence="5">Metabolic intermediate biosynthesis; chorismate biosynthesis; chorismate from D-erythrose 4-phosphate and phosphoenolpyruvate: step 3/7.</text>
</comment>
<feature type="active site" description="Schiff-base intermediate with substrate" evidence="5">
    <location>
        <position position="170"/>
    </location>
</feature>
<evidence type="ECO:0000313" key="7">
    <source>
        <dbReference type="Proteomes" id="UP001164726"/>
    </source>
</evidence>
<evidence type="ECO:0000256" key="1">
    <source>
        <dbReference type="ARBA" id="ARBA00001864"/>
    </source>
</evidence>
<accession>A0A9E8RYK0</accession>
<feature type="binding site" evidence="5">
    <location>
        <position position="82"/>
    </location>
    <ligand>
        <name>3-dehydroquinate</name>
        <dbReference type="ChEBI" id="CHEBI:32364"/>
    </ligand>
</feature>
<dbReference type="KEGG" id="fhl:OE105_01865"/>
<dbReference type="SUPFAM" id="SSF51569">
    <property type="entry name" value="Aldolase"/>
    <property type="match status" value="1"/>
</dbReference>
<comment type="function">
    <text evidence="5">Involved in the third step of the chorismate pathway, which leads to the biosynthesis of aromatic amino acids. Catalyzes the cis-dehydration of 3-dehydroquinate (DHQ) and introduces the first double bond of the aromatic ring to yield 3-dehydroshikimate.</text>
</comment>
<dbReference type="InterPro" id="IPR001381">
    <property type="entry name" value="DHquinase_I"/>
</dbReference>
<dbReference type="EMBL" id="CP106877">
    <property type="protein sequence ID" value="WAA12916.1"/>
    <property type="molecule type" value="Genomic_DNA"/>
</dbReference>
<dbReference type="GO" id="GO:0009423">
    <property type="term" value="P:chorismate biosynthetic process"/>
    <property type="evidence" value="ECO:0007669"/>
    <property type="project" value="UniProtKB-UniRule"/>
</dbReference>
<dbReference type="Proteomes" id="UP001164726">
    <property type="component" value="Chromosome"/>
</dbReference>
<evidence type="ECO:0000313" key="6">
    <source>
        <dbReference type="EMBL" id="WAA12916.1"/>
    </source>
</evidence>
<dbReference type="InterPro" id="IPR050146">
    <property type="entry name" value="Type-I_3-dehydroquinase"/>
</dbReference>
<dbReference type="GO" id="GO:0009073">
    <property type="term" value="P:aromatic amino acid family biosynthetic process"/>
    <property type="evidence" value="ECO:0007669"/>
    <property type="project" value="UniProtKB-KW"/>
</dbReference>
<feature type="active site" description="Proton donor/acceptor" evidence="5">
    <location>
        <position position="143"/>
    </location>
</feature>
<comment type="caution">
    <text evidence="5">Lacks conserved residue(s) required for the propagation of feature annotation.</text>
</comment>
<keyword evidence="7" id="KW-1185">Reference proteome</keyword>
<reference evidence="6" key="1">
    <citation type="submission" date="2022-09" db="EMBL/GenBank/DDBJ databases">
        <title>Complete Genomes of Fervidibacillus albus and Fervidibacillus halotolerans isolated from tidal flat sediments.</title>
        <authorList>
            <person name="Kwon K.K."/>
            <person name="Yang S.-H."/>
            <person name="Park M.J."/>
            <person name="Oh H.-M."/>
        </authorList>
    </citation>
    <scope>NUCLEOTIDE SEQUENCE</scope>
    <source>
        <strain evidence="6">MEBiC13594</strain>
    </source>
</reference>
<protein>
    <recommendedName>
        <fullName evidence="5">3-dehydroquinate dehydratase</fullName>
        <shortName evidence="5">3-dehydroquinase</shortName>
        <ecNumber evidence="5">4.2.1.10</ecNumber>
    </recommendedName>
    <alternativeName>
        <fullName evidence="5">Type I DHQase</fullName>
    </alternativeName>
    <alternativeName>
        <fullName evidence="5">Type I dehydroquinase</fullName>
        <shortName evidence="5">DHQ1</shortName>
    </alternativeName>
</protein>
<keyword evidence="4 5" id="KW-0704">Schiff base</keyword>
<dbReference type="Gene3D" id="3.20.20.70">
    <property type="entry name" value="Aldolase class I"/>
    <property type="match status" value="1"/>
</dbReference>